<feature type="region of interest" description="Disordered" evidence="2">
    <location>
        <begin position="50"/>
        <end position="195"/>
    </location>
</feature>
<dbReference type="GO" id="GO:0005634">
    <property type="term" value="C:nucleus"/>
    <property type="evidence" value="ECO:0007669"/>
    <property type="project" value="InterPro"/>
</dbReference>
<protein>
    <submittedName>
        <fullName evidence="3">Round spermatid basic protein 1-like protein</fullName>
    </submittedName>
</protein>
<feature type="region of interest" description="Disordered" evidence="2">
    <location>
        <begin position="628"/>
        <end position="772"/>
    </location>
</feature>
<proteinExistence type="inferred from homology"/>
<accession>A0A146KXT1</accession>
<dbReference type="InterPro" id="IPR026306">
    <property type="entry name" value="RSBN1/Dpy-2/CEP530"/>
</dbReference>
<dbReference type="PANTHER" id="PTHR13354:SF11">
    <property type="entry name" value="LYSINE-SPECIFIC DEMETHYLASE 9"/>
    <property type="match status" value="1"/>
</dbReference>
<feature type="compositionally biased region" description="Basic residues" evidence="2">
    <location>
        <begin position="107"/>
        <end position="125"/>
    </location>
</feature>
<feature type="compositionally biased region" description="Basic and acidic residues" evidence="2">
    <location>
        <begin position="723"/>
        <end position="746"/>
    </location>
</feature>
<feature type="compositionally biased region" description="Polar residues" evidence="2">
    <location>
        <begin position="50"/>
        <end position="62"/>
    </location>
</feature>
<name>A0A146KXT1_LYGHE</name>
<feature type="non-terminal residue" evidence="3">
    <location>
        <position position="1"/>
    </location>
</feature>
<dbReference type="AlphaFoldDB" id="A0A146KXT1"/>
<evidence type="ECO:0000256" key="2">
    <source>
        <dbReference type="SAM" id="MobiDB-lite"/>
    </source>
</evidence>
<dbReference type="PANTHER" id="PTHR13354">
    <property type="entry name" value="ROUND SPERMATID BASIC PROTEIN 1"/>
    <property type="match status" value="1"/>
</dbReference>
<feature type="compositionally biased region" description="Basic and acidic residues" evidence="2">
    <location>
        <begin position="758"/>
        <end position="772"/>
    </location>
</feature>
<feature type="compositionally biased region" description="Basic and acidic residues" evidence="2">
    <location>
        <begin position="128"/>
        <end position="187"/>
    </location>
</feature>
<evidence type="ECO:0000313" key="3">
    <source>
        <dbReference type="EMBL" id="JAP99836.1"/>
    </source>
</evidence>
<feature type="compositionally biased region" description="Low complexity" evidence="2">
    <location>
        <begin position="20"/>
        <end position="30"/>
    </location>
</feature>
<sequence>LPDLPFVVGPEDSVTPVADSSTHSHSTVSHIAKTEKVGTTTCDNAAESIVGSTVDCSSDNNFQTDKTDSPSKKKPKSYSSSQKDSKHYSSRNHHDNLSNKNRDYSRHSTHSSSKHHSSSHGKHSSSHGSDKKRDVDRKHEHSSSRRHESSSNRKHEHSSDRKHERSSDRKHEHSSDRKHEHPSDRRHGCSKCHARQRIKKAHIGVQCRRDRTIPKLTLTNEKFVTTVNRCVPVSTPLDDLKYGKYMRIDTYPNGGASVVHMHQEELNHLSPSELDELSKEFFEVVFGEDEHGSAHHVMGIVHNSANYLPDLLDHMAESYPNLTVKNGVLCRGSDIETTTMASYKDQVYKNYCNGTVRYGPLHQISLVGTVTEEVGGFFPDLLNKLEENIFLKMTMPWGPLSVVKMKTPEESNDGPILWIRPGEQLVPTAEFKTPLKRKRTGINELRNLQYLPRSSEAREYMFEDRTRAHADHVGHGLDRMTTAAVGVLKSVTGGDKPEYNKITKDVVAFHAADFSELVAKLQLDLHEPPISQCVQWIEDAKLNQLRREGIRYARVSLCDNDIYFLPRNIIHQFRTISAVTSIAWHVRLKQYYPDEERSQGTKHSRQVSGLSSQIYRDSKANEQSNNIHEMANDSNPKSHRRDSDGHHSKHRDRDKSYNDVDTPSKKIKVSTDSEKDRKSDNHRNSTSHKKSSDSYRSSKDLAKSTVGESKKQDSAGKSSSHSHSKDKSHHDKIDHHKDEHKKESMIDFKSSISLKVESSPERDDKIQLSKCS</sequence>
<feature type="compositionally biased region" description="Basic and acidic residues" evidence="2">
    <location>
        <begin position="83"/>
        <end position="106"/>
    </location>
</feature>
<feature type="region of interest" description="Disordered" evidence="2">
    <location>
        <begin position="1"/>
        <end position="31"/>
    </location>
</feature>
<reference evidence="3" key="1">
    <citation type="journal article" date="2016" name="Gigascience">
        <title>De novo construction of an expanded transcriptome assembly for the western tarnished plant bug, Lygus hesperus.</title>
        <authorList>
            <person name="Tassone E.E."/>
            <person name="Geib S.M."/>
            <person name="Hall B."/>
            <person name="Fabrick J.A."/>
            <person name="Brent C.S."/>
            <person name="Hull J.J."/>
        </authorList>
    </citation>
    <scope>NUCLEOTIDE SEQUENCE</scope>
</reference>
<organism evidence="3">
    <name type="scientific">Lygus hesperus</name>
    <name type="common">Western plant bug</name>
    <dbReference type="NCBI Taxonomy" id="30085"/>
    <lineage>
        <taxon>Eukaryota</taxon>
        <taxon>Metazoa</taxon>
        <taxon>Ecdysozoa</taxon>
        <taxon>Arthropoda</taxon>
        <taxon>Hexapoda</taxon>
        <taxon>Insecta</taxon>
        <taxon>Pterygota</taxon>
        <taxon>Neoptera</taxon>
        <taxon>Paraneoptera</taxon>
        <taxon>Hemiptera</taxon>
        <taxon>Heteroptera</taxon>
        <taxon>Panheteroptera</taxon>
        <taxon>Cimicomorpha</taxon>
        <taxon>Miridae</taxon>
        <taxon>Mirini</taxon>
        <taxon>Lygus</taxon>
    </lineage>
</organism>
<gene>
    <name evidence="3" type="primary">RSBN1L</name>
    <name evidence="3" type="ORF">g.60642</name>
</gene>
<evidence type="ECO:0000256" key="1">
    <source>
        <dbReference type="ARBA" id="ARBA00010560"/>
    </source>
</evidence>
<dbReference type="EMBL" id="GDHC01018792">
    <property type="protein sequence ID" value="JAP99836.1"/>
    <property type="molecule type" value="Transcribed_RNA"/>
</dbReference>
<feature type="compositionally biased region" description="Basic and acidic residues" evidence="2">
    <location>
        <begin position="641"/>
        <end position="683"/>
    </location>
</feature>
<comment type="similarity">
    <text evidence="1">Belongs to the round spermatid basic protein 1 family.</text>
</comment>
<feature type="compositionally biased region" description="Basic and acidic residues" evidence="2">
    <location>
        <begin position="690"/>
        <end position="714"/>
    </location>
</feature>